<feature type="transmembrane region" description="Helical" evidence="1">
    <location>
        <begin position="75"/>
        <end position="95"/>
    </location>
</feature>
<gene>
    <name evidence="2" type="ORF">VSP0166_LOCUS5568</name>
</gene>
<keyword evidence="1" id="KW-1133">Transmembrane helix</keyword>
<keyword evidence="1" id="KW-0472">Membrane</keyword>
<organism evidence="2">
    <name type="scientific">Vannella robusta</name>
    <dbReference type="NCBI Taxonomy" id="1487602"/>
    <lineage>
        <taxon>Eukaryota</taxon>
        <taxon>Amoebozoa</taxon>
        <taxon>Discosea</taxon>
        <taxon>Flabellinia</taxon>
        <taxon>Vannellidae</taxon>
        <taxon>Vannella</taxon>
    </lineage>
</organism>
<protein>
    <submittedName>
        <fullName evidence="2">Uncharacterized protein</fullName>
    </submittedName>
</protein>
<keyword evidence="1" id="KW-0812">Transmembrane</keyword>
<dbReference type="EMBL" id="HBKP01007740">
    <property type="protein sequence ID" value="CAE2211959.1"/>
    <property type="molecule type" value="Transcribed_RNA"/>
</dbReference>
<proteinExistence type="predicted"/>
<evidence type="ECO:0000256" key="1">
    <source>
        <dbReference type="SAM" id="Phobius"/>
    </source>
</evidence>
<sequence length="179" mass="20337">MMSSPCWLDWSEYNAAAGPCWACFHNNCEPCCGEPCNFMDGLYCCMCWWCCSPCLTAKYWASQVEQPCACVNHCLPLIIIYFISGYLMNIPVIMFNMMLRYNARLEAGVFETPDTIDKYVGDCFLPCCCLTAPCAGCQQLRAVPRSHWDCCGQLMGEEGFVCMEQDWKFMRVPGSKTMN</sequence>
<dbReference type="AlphaFoldDB" id="A0A7S4HXD2"/>
<evidence type="ECO:0000313" key="2">
    <source>
        <dbReference type="EMBL" id="CAE2211959.1"/>
    </source>
</evidence>
<accession>A0A7S4HXD2</accession>
<name>A0A7S4HXD2_9EUKA</name>
<reference evidence="2" key="1">
    <citation type="submission" date="2021-01" db="EMBL/GenBank/DDBJ databases">
        <authorList>
            <person name="Corre E."/>
            <person name="Pelletier E."/>
            <person name="Niang G."/>
            <person name="Scheremetjew M."/>
            <person name="Finn R."/>
            <person name="Kale V."/>
            <person name="Holt S."/>
            <person name="Cochrane G."/>
            <person name="Meng A."/>
            <person name="Brown T."/>
            <person name="Cohen L."/>
        </authorList>
    </citation>
    <scope>NUCLEOTIDE SEQUENCE</scope>
    <source>
        <strain evidence="2">DIVA3 518/3/11/1/6</strain>
    </source>
</reference>